<keyword evidence="3" id="KW-1185">Reference proteome</keyword>
<gene>
    <name evidence="2" type="ORF">CPELLU_LOCUS5679</name>
</gene>
<dbReference type="InterPro" id="IPR001245">
    <property type="entry name" value="Ser-Thr/Tyr_kinase_cat_dom"/>
</dbReference>
<dbReference type="SUPFAM" id="SSF56112">
    <property type="entry name" value="Protein kinase-like (PK-like)"/>
    <property type="match status" value="1"/>
</dbReference>
<feature type="domain" description="Protein kinase" evidence="1">
    <location>
        <begin position="1"/>
        <end position="77"/>
    </location>
</feature>
<proteinExistence type="predicted"/>
<dbReference type="InterPro" id="IPR000719">
    <property type="entry name" value="Prot_kinase_dom"/>
</dbReference>
<evidence type="ECO:0000313" key="3">
    <source>
        <dbReference type="Proteomes" id="UP000789759"/>
    </source>
</evidence>
<dbReference type="InterPro" id="IPR011009">
    <property type="entry name" value="Kinase-like_dom_sf"/>
</dbReference>
<dbReference type="GO" id="GO:0004672">
    <property type="term" value="F:protein kinase activity"/>
    <property type="evidence" value="ECO:0007669"/>
    <property type="project" value="InterPro"/>
</dbReference>
<dbReference type="OrthoDB" id="3269467at2759"/>
<dbReference type="Gene3D" id="1.10.510.10">
    <property type="entry name" value="Transferase(Phosphotransferase) domain 1"/>
    <property type="match status" value="1"/>
</dbReference>
<dbReference type="AlphaFoldDB" id="A0A9N9BN99"/>
<evidence type="ECO:0000313" key="2">
    <source>
        <dbReference type="EMBL" id="CAG8571614.1"/>
    </source>
</evidence>
<sequence length="77" mass="8674">MIKEINGVMPYIAPEVLMGKSFTQAADIYSFGVIMSEVSTGKSAFYDESFNINLAVKIYRGKRPQFDERTPDYEPGL</sequence>
<reference evidence="2" key="1">
    <citation type="submission" date="2021-06" db="EMBL/GenBank/DDBJ databases">
        <authorList>
            <person name="Kallberg Y."/>
            <person name="Tangrot J."/>
            <person name="Rosling A."/>
        </authorList>
    </citation>
    <scope>NUCLEOTIDE SEQUENCE</scope>
    <source>
        <strain evidence="2">FL966</strain>
    </source>
</reference>
<comment type="caution">
    <text evidence="2">The sequence shown here is derived from an EMBL/GenBank/DDBJ whole genome shotgun (WGS) entry which is preliminary data.</text>
</comment>
<organism evidence="2 3">
    <name type="scientific">Cetraspora pellucida</name>
    <dbReference type="NCBI Taxonomy" id="1433469"/>
    <lineage>
        <taxon>Eukaryota</taxon>
        <taxon>Fungi</taxon>
        <taxon>Fungi incertae sedis</taxon>
        <taxon>Mucoromycota</taxon>
        <taxon>Glomeromycotina</taxon>
        <taxon>Glomeromycetes</taxon>
        <taxon>Diversisporales</taxon>
        <taxon>Gigasporaceae</taxon>
        <taxon>Cetraspora</taxon>
    </lineage>
</organism>
<accession>A0A9N9BN99</accession>
<dbReference type="PROSITE" id="PS50011">
    <property type="entry name" value="PROTEIN_KINASE_DOM"/>
    <property type="match status" value="1"/>
</dbReference>
<dbReference type="GO" id="GO:0005524">
    <property type="term" value="F:ATP binding"/>
    <property type="evidence" value="ECO:0007669"/>
    <property type="project" value="InterPro"/>
</dbReference>
<protein>
    <submittedName>
        <fullName evidence="2">1606_t:CDS:1</fullName>
    </submittedName>
</protein>
<name>A0A9N9BN99_9GLOM</name>
<dbReference type="Proteomes" id="UP000789759">
    <property type="component" value="Unassembled WGS sequence"/>
</dbReference>
<evidence type="ECO:0000259" key="1">
    <source>
        <dbReference type="PROSITE" id="PS50011"/>
    </source>
</evidence>
<dbReference type="Pfam" id="PF07714">
    <property type="entry name" value="PK_Tyr_Ser-Thr"/>
    <property type="match status" value="1"/>
</dbReference>
<dbReference type="EMBL" id="CAJVQA010003311">
    <property type="protein sequence ID" value="CAG8571614.1"/>
    <property type="molecule type" value="Genomic_DNA"/>
</dbReference>